<accession>A0A2A6FFU3</accession>
<reference evidence="2 3" key="1">
    <citation type="submission" date="2017-09" db="EMBL/GenBank/DDBJ databases">
        <title>Mesorhizobum sanjuanii sp. nov. isolated from nodules of Lotus tenuis in saline-alkaline lowlands of Flooding Pampa.</title>
        <authorList>
            <person name="Sannazzaro A.I."/>
            <person name="Torres Tejerizo G.A."/>
            <person name="Fontana F."/>
            <person name="Cumpa Velazquez L.M."/>
            <person name="Hansen L."/>
            <person name="Pistorio M."/>
            <person name="Estrella M.J."/>
        </authorList>
    </citation>
    <scope>NUCLEOTIDE SEQUENCE [LARGE SCALE GENOMIC DNA]</scope>
    <source>
        <strain evidence="2 3">BSA136</strain>
    </source>
</reference>
<evidence type="ECO:0000313" key="3">
    <source>
        <dbReference type="Proteomes" id="UP000219182"/>
    </source>
</evidence>
<dbReference type="InterPro" id="IPR006311">
    <property type="entry name" value="TAT_signal"/>
</dbReference>
<dbReference type="AlphaFoldDB" id="A0A2A6FFU3"/>
<feature type="signal peptide" evidence="1">
    <location>
        <begin position="1"/>
        <end position="29"/>
    </location>
</feature>
<protein>
    <submittedName>
        <fullName evidence="2">Immunogenic protein</fullName>
    </submittedName>
</protein>
<dbReference type="Proteomes" id="UP000219182">
    <property type="component" value="Unassembled WGS sequence"/>
</dbReference>
<comment type="caution">
    <text evidence="2">The sequence shown here is derived from an EMBL/GenBank/DDBJ whole genome shotgun (WGS) entry which is preliminary data.</text>
</comment>
<dbReference type="Pfam" id="PF16868">
    <property type="entry name" value="NMT1_3"/>
    <property type="match status" value="1"/>
</dbReference>
<feature type="chain" id="PRO_5012743616" evidence="1">
    <location>
        <begin position="30"/>
        <end position="329"/>
    </location>
</feature>
<keyword evidence="3" id="KW-1185">Reference proteome</keyword>
<proteinExistence type="predicted"/>
<sequence length="329" mass="34219">MTISINRRTFSIGASALALAAAGFSPARAQQAFFRIGTGGTSGTYYPVGGLIANAISATGPAGVEGLVATATSSNGSVANISAIQSGASESGFTQSDVAYWAHSGTGLYEGKPKVDDLRLIATLYPETIHLVARADAGIKSVADLKGKRVSLDEPGSGTIVDARLVLGAYGLSEKDVQPEYLKPGPAGERLQDGAMDAYFFVGGYPTGAIVELATTNNITLVPITGPEADKLLSEQKFFSTDTVPEGTYKNVGETKTISVAAQWVTSAKQTDDLVYKIVKSLYSDETQKALQAGHAKGKLITLQNAVTSAGIPFHAGAEKFYKEVGALK</sequence>
<evidence type="ECO:0000313" key="2">
    <source>
        <dbReference type="EMBL" id="PDQ20501.1"/>
    </source>
</evidence>
<dbReference type="Gene3D" id="3.40.190.10">
    <property type="entry name" value="Periplasmic binding protein-like II"/>
    <property type="match status" value="2"/>
</dbReference>
<gene>
    <name evidence="2" type="ORF">CN311_13960</name>
</gene>
<dbReference type="EMBL" id="NWQG01000080">
    <property type="protein sequence ID" value="PDQ20501.1"/>
    <property type="molecule type" value="Genomic_DNA"/>
</dbReference>
<dbReference type="NCBIfam" id="TIGR02122">
    <property type="entry name" value="TRAP_TAXI"/>
    <property type="match status" value="1"/>
</dbReference>
<dbReference type="RefSeq" id="WP_097574319.1">
    <property type="nucleotide sequence ID" value="NZ_NWQG01000080.1"/>
</dbReference>
<dbReference type="InterPro" id="IPR011852">
    <property type="entry name" value="TRAP_TAXI"/>
</dbReference>
<dbReference type="SUPFAM" id="SSF53850">
    <property type="entry name" value="Periplasmic binding protein-like II"/>
    <property type="match status" value="1"/>
</dbReference>
<dbReference type="PANTHER" id="PTHR42941">
    <property type="entry name" value="SLL1037 PROTEIN"/>
    <property type="match status" value="1"/>
</dbReference>
<organism evidence="2 3">
    <name type="scientific">Mesorhizobium sanjuanii</name>
    <dbReference type="NCBI Taxonomy" id="2037900"/>
    <lineage>
        <taxon>Bacteria</taxon>
        <taxon>Pseudomonadati</taxon>
        <taxon>Pseudomonadota</taxon>
        <taxon>Alphaproteobacteria</taxon>
        <taxon>Hyphomicrobiales</taxon>
        <taxon>Phyllobacteriaceae</taxon>
        <taxon>Mesorhizobium</taxon>
    </lineage>
</organism>
<dbReference type="CDD" id="cd13520">
    <property type="entry name" value="PBP2_TAXI_TRAP"/>
    <property type="match status" value="1"/>
</dbReference>
<name>A0A2A6FFU3_9HYPH</name>
<dbReference type="PROSITE" id="PS51318">
    <property type="entry name" value="TAT"/>
    <property type="match status" value="1"/>
</dbReference>
<dbReference type="PANTHER" id="PTHR42941:SF1">
    <property type="entry name" value="SLL1037 PROTEIN"/>
    <property type="match status" value="1"/>
</dbReference>
<keyword evidence="1" id="KW-0732">Signal</keyword>
<evidence type="ECO:0000256" key="1">
    <source>
        <dbReference type="SAM" id="SignalP"/>
    </source>
</evidence>